<dbReference type="GO" id="GO:0016705">
    <property type="term" value="F:oxidoreductase activity, acting on paired donors, with incorporation or reduction of molecular oxygen"/>
    <property type="evidence" value="ECO:0007669"/>
    <property type="project" value="InterPro"/>
</dbReference>
<keyword evidence="4" id="KW-1185">Reference proteome</keyword>
<evidence type="ECO:0000256" key="2">
    <source>
        <dbReference type="ARBA" id="ARBA00023033"/>
    </source>
</evidence>
<gene>
    <name evidence="3" type="ORF">OSB1V03_LOCUS1292</name>
</gene>
<keyword evidence="2" id="KW-0503">Monooxygenase</keyword>
<dbReference type="InterPro" id="IPR001128">
    <property type="entry name" value="Cyt_P450"/>
</dbReference>
<organism evidence="3">
    <name type="scientific">Medioppia subpectinata</name>
    <dbReference type="NCBI Taxonomy" id="1979941"/>
    <lineage>
        <taxon>Eukaryota</taxon>
        <taxon>Metazoa</taxon>
        <taxon>Ecdysozoa</taxon>
        <taxon>Arthropoda</taxon>
        <taxon>Chelicerata</taxon>
        <taxon>Arachnida</taxon>
        <taxon>Acari</taxon>
        <taxon>Acariformes</taxon>
        <taxon>Sarcoptiformes</taxon>
        <taxon>Oribatida</taxon>
        <taxon>Brachypylina</taxon>
        <taxon>Oppioidea</taxon>
        <taxon>Oppiidae</taxon>
        <taxon>Medioppia</taxon>
    </lineage>
</organism>
<dbReference type="Proteomes" id="UP000759131">
    <property type="component" value="Unassembled WGS sequence"/>
</dbReference>
<protein>
    <recommendedName>
        <fullName evidence="5">Cytochrome P450</fullName>
    </recommendedName>
</protein>
<dbReference type="GO" id="GO:0020037">
    <property type="term" value="F:heme binding"/>
    <property type="evidence" value="ECO:0007669"/>
    <property type="project" value="InterPro"/>
</dbReference>
<dbReference type="OrthoDB" id="2789670at2759"/>
<dbReference type="GO" id="GO:0004497">
    <property type="term" value="F:monooxygenase activity"/>
    <property type="evidence" value="ECO:0007669"/>
    <property type="project" value="UniProtKB-KW"/>
</dbReference>
<dbReference type="EMBL" id="CAJPIZ010000358">
    <property type="protein sequence ID" value="CAG2101241.1"/>
    <property type="molecule type" value="Genomic_DNA"/>
</dbReference>
<reference evidence="3" key="1">
    <citation type="submission" date="2020-11" db="EMBL/GenBank/DDBJ databases">
        <authorList>
            <person name="Tran Van P."/>
        </authorList>
    </citation>
    <scope>NUCLEOTIDE SEQUENCE</scope>
</reference>
<dbReference type="InterPro" id="IPR036396">
    <property type="entry name" value="Cyt_P450_sf"/>
</dbReference>
<feature type="non-terminal residue" evidence="3">
    <location>
        <position position="1"/>
    </location>
</feature>
<sequence>QYKQYTHQCSFSATVFHDIKRHLNEDLRQLYDMYGPVVTVWVGPKPVVIVGDPHVIKQAFSRPEFMGRMDNMLLNTQKQ</sequence>
<evidence type="ECO:0008006" key="5">
    <source>
        <dbReference type="Google" id="ProtNLM"/>
    </source>
</evidence>
<evidence type="ECO:0000313" key="4">
    <source>
        <dbReference type="Proteomes" id="UP000759131"/>
    </source>
</evidence>
<feature type="non-terminal residue" evidence="3">
    <location>
        <position position="79"/>
    </location>
</feature>
<dbReference type="EMBL" id="OC854933">
    <property type="protein sequence ID" value="CAD7620811.1"/>
    <property type="molecule type" value="Genomic_DNA"/>
</dbReference>
<dbReference type="Pfam" id="PF00067">
    <property type="entry name" value="p450"/>
    <property type="match status" value="1"/>
</dbReference>
<accession>A0A7R9KDQ3</accession>
<evidence type="ECO:0000256" key="1">
    <source>
        <dbReference type="ARBA" id="ARBA00010617"/>
    </source>
</evidence>
<dbReference type="GO" id="GO:0005506">
    <property type="term" value="F:iron ion binding"/>
    <property type="evidence" value="ECO:0007669"/>
    <property type="project" value="InterPro"/>
</dbReference>
<comment type="similarity">
    <text evidence="1">Belongs to the cytochrome P450 family.</text>
</comment>
<dbReference type="SUPFAM" id="SSF48264">
    <property type="entry name" value="Cytochrome P450"/>
    <property type="match status" value="1"/>
</dbReference>
<proteinExistence type="inferred from homology"/>
<dbReference type="Gene3D" id="1.10.630.10">
    <property type="entry name" value="Cytochrome P450"/>
    <property type="match status" value="1"/>
</dbReference>
<name>A0A7R9KDQ3_9ACAR</name>
<dbReference type="AlphaFoldDB" id="A0A7R9KDQ3"/>
<keyword evidence="2" id="KW-0560">Oxidoreductase</keyword>
<evidence type="ECO:0000313" key="3">
    <source>
        <dbReference type="EMBL" id="CAD7620811.1"/>
    </source>
</evidence>